<dbReference type="EMBL" id="AP024714">
    <property type="protein sequence ID" value="BCX81209.1"/>
    <property type="molecule type" value="Genomic_DNA"/>
</dbReference>
<dbReference type="Pfam" id="PF03795">
    <property type="entry name" value="YCII"/>
    <property type="match status" value="1"/>
</dbReference>
<comment type="similarity">
    <text evidence="1">Belongs to the YciI family.</text>
</comment>
<accession>A0AAU9C5M6</accession>
<dbReference type="KEGG" id="mcau:MIT9_P0787"/>
<dbReference type="InterPro" id="IPR005545">
    <property type="entry name" value="YCII"/>
</dbReference>
<feature type="domain" description="YCII-related" evidence="2">
    <location>
        <begin position="1"/>
        <end position="94"/>
    </location>
</feature>
<evidence type="ECO:0000259" key="2">
    <source>
        <dbReference type="Pfam" id="PF03795"/>
    </source>
</evidence>
<dbReference type="InterPro" id="IPR011008">
    <property type="entry name" value="Dimeric_a/b-barrel"/>
</dbReference>
<dbReference type="NCBIfam" id="NF008473">
    <property type="entry name" value="PRK11370.1"/>
    <property type="match status" value="1"/>
</dbReference>
<proteinExistence type="inferred from homology"/>
<keyword evidence="4" id="KW-1185">Reference proteome</keyword>
<dbReference type="AlphaFoldDB" id="A0AAU9C5M6"/>
<evidence type="ECO:0000313" key="3">
    <source>
        <dbReference type="EMBL" id="BCX81209.1"/>
    </source>
</evidence>
<reference evidence="4" key="1">
    <citation type="journal article" date="2024" name="Int. J. Syst. Evol. Microbiol.">
        <title>Methylomarinovum tepidoasis sp. nov., a moderately thermophilic methanotroph of the family Methylothermaceae isolated from a deep-sea hydrothermal field.</title>
        <authorList>
            <person name="Hirayama H."/>
            <person name="Takaki Y."/>
            <person name="Abe M."/>
            <person name="Miyazaki M."/>
            <person name="Uematsu K."/>
            <person name="Matsui Y."/>
            <person name="Takai K."/>
        </authorList>
    </citation>
    <scope>NUCLEOTIDE SEQUENCE [LARGE SCALE GENOMIC DNA]</scope>
    <source>
        <strain evidence="4">IT-9</strain>
    </source>
</reference>
<name>A0AAU9C5M6_9GAMM</name>
<dbReference type="PANTHER" id="PTHR33606:SF3">
    <property type="entry name" value="PROTEIN YCII"/>
    <property type="match status" value="1"/>
</dbReference>
<dbReference type="PANTHER" id="PTHR33606">
    <property type="entry name" value="PROTEIN YCII"/>
    <property type="match status" value="1"/>
</dbReference>
<gene>
    <name evidence="3" type="ORF">MIT9_P0787</name>
</gene>
<evidence type="ECO:0000256" key="1">
    <source>
        <dbReference type="ARBA" id="ARBA00007689"/>
    </source>
</evidence>
<dbReference type="Proteomes" id="UP001321825">
    <property type="component" value="Chromosome"/>
</dbReference>
<organism evidence="3 4">
    <name type="scientific">Methylomarinovum caldicuralii</name>
    <dbReference type="NCBI Taxonomy" id="438856"/>
    <lineage>
        <taxon>Bacteria</taxon>
        <taxon>Pseudomonadati</taxon>
        <taxon>Pseudomonadota</taxon>
        <taxon>Gammaproteobacteria</taxon>
        <taxon>Methylococcales</taxon>
        <taxon>Methylothermaceae</taxon>
        <taxon>Methylomarinovum</taxon>
    </lineage>
</organism>
<dbReference type="RefSeq" id="WP_317706142.1">
    <property type="nucleotide sequence ID" value="NZ_AP024714.1"/>
</dbReference>
<dbReference type="InterPro" id="IPR051807">
    <property type="entry name" value="Sec-metab_biosynth-assoc"/>
</dbReference>
<evidence type="ECO:0000313" key="4">
    <source>
        <dbReference type="Proteomes" id="UP001321825"/>
    </source>
</evidence>
<sequence>MLYAILAEDAPGTLGLRRENRPAHLQRLEALQAEGRLLLAGPHPAIDSPDPGEAGFSGSLIVAEFPSLEAARAWAEADPYHKAGVYARVIVKPFLQVFPR</sequence>
<protein>
    <recommendedName>
        <fullName evidence="2">YCII-related domain-containing protein</fullName>
    </recommendedName>
</protein>
<dbReference type="Gene3D" id="3.30.70.1060">
    <property type="entry name" value="Dimeric alpha+beta barrel"/>
    <property type="match status" value="1"/>
</dbReference>
<dbReference type="SUPFAM" id="SSF54909">
    <property type="entry name" value="Dimeric alpha+beta barrel"/>
    <property type="match status" value="1"/>
</dbReference>